<accession>A0AA96F2C8</accession>
<dbReference type="GO" id="GO:0032153">
    <property type="term" value="C:cell division site"/>
    <property type="evidence" value="ECO:0007669"/>
    <property type="project" value="TreeGrafter"/>
</dbReference>
<dbReference type="RefSeq" id="WP_313325069.1">
    <property type="nucleotide sequence ID" value="NZ_CP134878.1"/>
</dbReference>
<evidence type="ECO:0000256" key="1">
    <source>
        <dbReference type="ARBA" id="ARBA00004141"/>
    </source>
</evidence>
<dbReference type="PANTHER" id="PTHR30474:SF1">
    <property type="entry name" value="PEPTIDOGLYCAN GLYCOSYLTRANSFERASE MRDB"/>
    <property type="match status" value="1"/>
</dbReference>
<feature type="transmembrane region" description="Helical" evidence="6">
    <location>
        <begin position="12"/>
        <end position="33"/>
    </location>
</feature>
<feature type="transmembrane region" description="Helical" evidence="6">
    <location>
        <begin position="186"/>
        <end position="219"/>
    </location>
</feature>
<protein>
    <submittedName>
        <fullName evidence="8">Rod shape-determining protein RodA</fullName>
    </submittedName>
</protein>
<dbReference type="EMBL" id="CP134878">
    <property type="protein sequence ID" value="WNM19988.1"/>
    <property type="molecule type" value="Genomic_DNA"/>
</dbReference>
<sequence>MKNQSVANNLDWLSIVIYIILVILGWLNIYSSSLSSIEGESSIFDVTQIYGKQFLFILFTIPLIFSVMAIDAKFFEKYSIIIFAISLLSLAGLFIFGKTIAGQRCWYAIGSFTLQPSEFAKTATALALAKYLSDVQVNLKDFNRQVQAMIIIFLPILLILPQPDPGSALIYSIFFVVLYREGFPAWYLWTGFIAILLFILALILKPYVIILIALFVILFIHIRSKMIDRNWILSTIIFVLISGFVFSVDYVFDNVFKQHHRDRFNILLGKEVDMKGVGYNTNQSEIAIGSGGWFGKGYLEGTQTKGGFVPEQHTDYIFTTVGEEWGFLGSIFIVALFLILFGRILYLAERQKTKFSRVYGYCVAGILFIHFFVNISMVVGIFPTIGVPLPFFSYGGSGLWGFTILLFIFLKMDANKVNEW</sequence>
<dbReference type="GO" id="GO:0051301">
    <property type="term" value="P:cell division"/>
    <property type="evidence" value="ECO:0007669"/>
    <property type="project" value="InterPro"/>
</dbReference>
<proteinExistence type="predicted"/>
<keyword evidence="2 6" id="KW-0812">Transmembrane</keyword>
<dbReference type="NCBIfam" id="NF037961">
    <property type="entry name" value="RodA_shape"/>
    <property type="match status" value="1"/>
</dbReference>
<keyword evidence="3" id="KW-0133">Cell shape</keyword>
<feature type="transmembrane region" description="Helical" evidence="6">
    <location>
        <begin position="231"/>
        <end position="252"/>
    </location>
</feature>
<name>A0AA96F2C8_9FLAO</name>
<evidence type="ECO:0000256" key="2">
    <source>
        <dbReference type="ARBA" id="ARBA00022692"/>
    </source>
</evidence>
<dbReference type="Proteomes" id="UP001304515">
    <property type="component" value="Chromosome"/>
</dbReference>
<keyword evidence="9" id="KW-1185">Reference proteome</keyword>
<feature type="transmembrane region" description="Helical" evidence="6">
    <location>
        <begin position="78"/>
        <end position="96"/>
    </location>
</feature>
<gene>
    <name evidence="8" type="primary">rodA</name>
    <name evidence="8" type="ORF">RN605_11895</name>
    <name evidence="7" type="ORF">RN608_04725</name>
</gene>
<dbReference type="GO" id="GO:0015648">
    <property type="term" value="F:lipid-linked peptidoglycan transporter activity"/>
    <property type="evidence" value="ECO:0007669"/>
    <property type="project" value="TreeGrafter"/>
</dbReference>
<evidence type="ECO:0000256" key="4">
    <source>
        <dbReference type="ARBA" id="ARBA00022989"/>
    </source>
</evidence>
<evidence type="ECO:0000313" key="9">
    <source>
        <dbReference type="Proteomes" id="UP001304515"/>
    </source>
</evidence>
<feature type="transmembrane region" description="Helical" evidence="6">
    <location>
        <begin position="54"/>
        <end position="72"/>
    </location>
</feature>
<dbReference type="InterPro" id="IPR001182">
    <property type="entry name" value="FtsW/RodA"/>
</dbReference>
<feature type="transmembrane region" description="Helical" evidence="6">
    <location>
        <begin position="148"/>
        <end position="174"/>
    </location>
</feature>
<keyword evidence="5 6" id="KW-0472">Membrane</keyword>
<evidence type="ECO:0000313" key="8">
    <source>
        <dbReference type="EMBL" id="WNM21377.1"/>
    </source>
</evidence>
<dbReference type="KEGG" id="fcj:RN605_11895"/>
<dbReference type="Pfam" id="PF01098">
    <property type="entry name" value="FTSW_RODA_SPOVE"/>
    <property type="match status" value="1"/>
</dbReference>
<reference evidence="8 9" key="1">
    <citation type="submission" date="2023-09" db="EMBL/GenBank/DDBJ databases">
        <title>Flavobacterium sp. a novel bacteria isolate from Pepper rhizosphere.</title>
        <authorList>
            <person name="Peng Y."/>
            <person name="Lee J."/>
        </authorList>
    </citation>
    <scope>NUCLEOTIDE SEQUENCE [LARGE SCALE GENOMIC DNA]</scope>
    <source>
        <strain evidence="7">PMR2A8</strain>
        <strain evidence="8 9">PMTSA4</strain>
    </source>
</reference>
<feature type="transmembrane region" description="Helical" evidence="6">
    <location>
        <begin position="358"/>
        <end position="385"/>
    </location>
</feature>
<evidence type="ECO:0000256" key="5">
    <source>
        <dbReference type="ARBA" id="ARBA00023136"/>
    </source>
</evidence>
<evidence type="ECO:0000313" key="7">
    <source>
        <dbReference type="EMBL" id="WNM19988.1"/>
    </source>
</evidence>
<dbReference type="EMBL" id="CP134890">
    <property type="protein sequence ID" value="WNM21377.1"/>
    <property type="molecule type" value="Genomic_DNA"/>
</dbReference>
<keyword evidence="4 6" id="KW-1133">Transmembrane helix</keyword>
<evidence type="ECO:0000256" key="6">
    <source>
        <dbReference type="SAM" id="Phobius"/>
    </source>
</evidence>
<dbReference type="AlphaFoldDB" id="A0AA96F2C8"/>
<dbReference type="GO" id="GO:0008360">
    <property type="term" value="P:regulation of cell shape"/>
    <property type="evidence" value="ECO:0007669"/>
    <property type="project" value="UniProtKB-KW"/>
</dbReference>
<organism evidence="8 9">
    <name type="scientific">Flavobacterium capsici</name>
    <dbReference type="NCBI Taxonomy" id="3075618"/>
    <lineage>
        <taxon>Bacteria</taxon>
        <taxon>Pseudomonadati</taxon>
        <taxon>Bacteroidota</taxon>
        <taxon>Flavobacteriia</taxon>
        <taxon>Flavobacteriales</taxon>
        <taxon>Flavobacteriaceae</taxon>
        <taxon>Flavobacterium</taxon>
    </lineage>
</organism>
<accession>A0AA96EZ89</accession>
<feature type="transmembrane region" description="Helical" evidence="6">
    <location>
        <begin position="391"/>
        <end position="410"/>
    </location>
</feature>
<dbReference type="PANTHER" id="PTHR30474">
    <property type="entry name" value="CELL CYCLE PROTEIN"/>
    <property type="match status" value="1"/>
</dbReference>
<dbReference type="GO" id="GO:0005886">
    <property type="term" value="C:plasma membrane"/>
    <property type="evidence" value="ECO:0007669"/>
    <property type="project" value="TreeGrafter"/>
</dbReference>
<comment type="subcellular location">
    <subcellularLocation>
        <location evidence="1">Membrane</location>
        <topology evidence="1">Multi-pass membrane protein</topology>
    </subcellularLocation>
</comment>
<feature type="transmembrane region" description="Helical" evidence="6">
    <location>
        <begin position="325"/>
        <end position="346"/>
    </location>
</feature>
<evidence type="ECO:0000256" key="3">
    <source>
        <dbReference type="ARBA" id="ARBA00022960"/>
    </source>
</evidence>